<dbReference type="EMBL" id="JBHRSB010000005">
    <property type="protein sequence ID" value="MFC3001670.1"/>
    <property type="molecule type" value="Genomic_DNA"/>
</dbReference>
<dbReference type="InterPro" id="IPR046433">
    <property type="entry name" value="ActCoA_hydro"/>
</dbReference>
<name>A0ABV7BVF2_9PROT</name>
<sequence>MPAMQAISPASFVAALPRGLRIFIAGCGGEPGAVLDAMGALPGSTLIALPVPGVNRRDLSAIAPVEVAFMTPELRPGLAAGRVRFRPLHYSAAEAWLRGPAQADMAIFRCAGPRDGSVSLALAHDFVPALVAAGATLVAVVDPALPDVPDGVRLPLDRLHALVDGPSANPLLPLEEPGEALQALAVHAAALVRDGDTVQAGIGPAAAAVLGALRGHRRLRFHAGMISDAVPALLDAGALEHATTGTALGTQALYDRVARESRIAFRAVSETHDAGRLAAIPNLVAINAAVEVDLLGQANSEVIEGRQISGHGGVADFVRGARRSPGGRAVTALLSTGRGGRISRIVPALAAGTPVAITRADIDVVVTEHGVAELRHADLDQRAERLIRIAAPPFRDVLANQWDAMRRAM</sequence>
<evidence type="ECO:0000313" key="3">
    <source>
        <dbReference type="Proteomes" id="UP001595420"/>
    </source>
</evidence>
<comment type="caution">
    <text evidence="2">The sequence shown here is derived from an EMBL/GenBank/DDBJ whole genome shotgun (WGS) entry which is preliminary data.</text>
</comment>
<gene>
    <name evidence="2" type="ORF">ACFOD3_17320</name>
</gene>
<dbReference type="PANTHER" id="PTHR21432:SF20">
    <property type="entry name" value="ACETYL-COA HYDROLASE"/>
    <property type="match status" value="1"/>
</dbReference>
<dbReference type="RefSeq" id="WP_216837757.1">
    <property type="nucleotide sequence ID" value="NZ_JAFNJS010000005.1"/>
</dbReference>
<proteinExistence type="predicted"/>
<accession>A0ABV7BVF2</accession>
<dbReference type="GO" id="GO:0016787">
    <property type="term" value="F:hydrolase activity"/>
    <property type="evidence" value="ECO:0007669"/>
    <property type="project" value="UniProtKB-KW"/>
</dbReference>
<dbReference type="PANTHER" id="PTHR21432">
    <property type="entry name" value="ACETYL-COA HYDROLASE-RELATED"/>
    <property type="match status" value="1"/>
</dbReference>
<organism evidence="2 3">
    <name type="scientific">Falsiroseomonas tokyonensis</name>
    <dbReference type="NCBI Taxonomy" id="430521"/>
    <lineage>
        <taxon>Bacteria</taxon>
        <taxon>Pseudomonadati</taxon>
        <taxon>Pseudomonadota</taxon>
        <taxon>Alphaproteobacteria</taxon>
        <taxon>Acetobacterales</taxon>
        <taxon>Roseomonadaceae</taxon>
        <taxon>Falsiroseomonas</taxon>
    </lineage>
</organism>
<keyword evidence="3" id="KW-1185">Reference proteome</keyword>
<evidence type="ECO:0000259" key="1">
    <source>
        <dbReference type="Pfam" id="PF13336"/>
    </source>
</evidence>
<evidence type="ECO:0000313" key="2">
    <source>
        <dbReference type="EMBL" id="MFC3001670.1"/>
    </source>
</evidence>
<dbReference type="Proteomes" id="UP001595420">
    <property type="component" value="Unassembled WGS sequence"/>
</dbReference>
<reference evidence="3" key="1">
    <citation type="journal article" date="2019" name="Int. J. Syst. Evol. Microbiol.">
        <title>The Global Catalogue of Microorganisms (GCM) 10K type strain sequencing project: providing services to taxonomists for standard genome sequencing and annotation.</title>
        <authorList>
            <consortium name="The Broad Institute Genomics Platform"/>
            <consortium name="The Broad Institute Genome Sequencing Center for Infectious Disease"/>
            <person name="Wu L."/>
            <person name="Ma J."/>
        </authorList>
    </citation>
    <scope>NUCLEOTIDE SEQUENCE [LARGE SCALE GENOMIC DNA]</scope>
    <source>
        <strain evidence="3">CGMCC 1.16855</strain>
    </source>
</reference>
<dbReference type="Pfam" id="PF13336">
    <property type="entry name" value="AcetylCoA_hyd_C"/>
    <property type="match status" value="1"/>
</dbReference>
<protein>
    <submittedName>
        <fullName evidence="2">Acetyl-CoA hydrolase/transferase family protein</fullName>
    </submittedName>
</protein>
<dbReference type="InterPro" id="IPR026888">
    <property type="entry name" value="AcetylCoA_hyd_C"/>
</dbReference>
<feature type="domain" description="Acetyl-CoA hydrolase/transferase C-terminal" evidence="1">
    <location>
        <begin position="249"/>
        <end position="401"/>
    </location>
</feature>
<keyword evidence="2" id="KW-0378">Hydrolase</keyword>